<dbReference type="PANTHER" id="PTHR12970">
    <property type="entry name" value="PROTEASOME ASSEMBLY CHAPERONE 2"/>
    <property type="match status" value="1"/>
</dbReference>
<dbReference type="GO" id="GO:0005634">
    <property type="term" value="C:nucleus"/>
    <property type="evidence" value="ECO:0007669"/>
    <property type="project" value="TreeGrafter"/>
</dbReference>
<accession>A0AAW1NZJ7</accession>
<keyword evidence="2" id="KW-0143">Chaperone</keyword>
<dbReference type="InterPro" id="IPR038389">
    <property type="entry name" value="PSMG2_sf"/>
</dbReference>
<dbReference type="GO" id="GO:0043248">
    <property type="term" value="P:proteasome assembly"/>
    <property type="evidence" value="ECO:0007669"/>
    <property type="project" value="TreeGrafter"/>
</dbReference>
<protein>
    <recommendedName>
        <fullName evidence="1">Proteasome assembly chaperone 2</fullName>
    </recommendedName>
</protein>
<organism evidence="4 5">
    <name type="scientific">Symbiochloris irregularis</name>
    <dbReference type="NCBI Taxonomy" id="706552"/>
    <lineage>
        <taxon>Eukaryota</taxon>
        <taxon>Viridiplantae</taxon>
        <taxon>Chlorophyta</taxon>
        <taxon>core chlorophytes</taxon>
        <taxon>Trebouxiophyceae</taxon>
        <taxon>Trebouxiales</taxon>
        <taxon>Trebouxiaceae</taxon>
        <taxon>Symbiochloris</taxon>
    </lineage>
</organism>
<dbReference type="Pfam" id="PF09754">
    <property type="entry name" value="PAC2"/>
    <property type="match status" value="1"/>
</dbReference>
<dbReference type="SUPFAM" id="SSF159659">
    <property type="entry name" value="Cgl1923-like"/>
    <property type="match status" value="1"/>
</dbReference>
<evidence type="ECO:0000256" key="2">
    <source>
        <dbReference type="ARBA" id="ARBA00023186"/>
    </source>
</evidence>
<comment type="caution">
    <text evidence="4">The sequence shown here is derived from an EMBL/GenBank/DDBJ whole genome shotgun (WGS) entry which is preliminary data.</text>
</comment>
<evidence type="ECO:0000256" key="1">
    <source>
        <dbReference type="ARBA" id="ARBA00019186"/>
    </source>
</evidence>
<dbReference type="PANTHER" id="PTHR12970:SF1">
    <property type="entry name" value="PROTEASOME ASSEMBLY CHAPERONE 2"/>
    <property type="match status" value="1"/>
</dbReference>
<dbReference type="InterPro" id="IPR019151">
    <property type="entry name" value="Proteasome_assmbl_chaperone_2"/>
</dbReference>
<dbReference type="Proteomes" id="UP001465755">
    <property type="component" value="Unassembled WGS sequence"/>
</dbReference>
<dbReference type="Gene3D" id="3.40.50.10900">
    <property type="entry name" value="PAC-like subunit"/>
    <property type="match status" value="1"/>
</dbReference>
<evidence type="ECO:0000313" key="4">
    <source>
        <dbReference type="EMBL" id="KAK9803470.1"/>
    </source>
</evidence>
<evidence type="ECO:0000313" key="5">
    <source>
        <dbReference type="Proteomes" id="UP001465755"/>
    </source>
</evidence>
<name>A0AAW1NZJ7_9CHLO</name>
<dbReference type="GO" id="GO:0005829">
    <property type="term" value="C:cytosol"/>
    <property type="evidence" value="ECO:0007669"/>
    <property type="project" value="TreeGrafter"/>
</dbReference>
<dbReference type="AlphaFoldDB" id="A0AAW1NZJ7"/>
<sequence>MQMLPREAKQLMHGKFVLLPTTGIGSLAQLAVDLLVSTLRLSRLAVLHSEQLLPCVGNDAYSRQKGTLCSELELYGSTTSEFICLQQRAPAATGRQQAFAEELCDFLQHLQPRQVLILGSLNAALRQDQHLGGPQVHILSTAQDTEGLLKAISLKQLEAAFLEANKTSEQLLPPWPLWTLCSSHGLATVMLAAFCTEAVDAAEVESLAQKAIEAVHSLGCKLPDSVPCKDRAAEWLVPPSWAHLQGPSRPELLY</sequence>
<dbReference type="InterPro" id="IPR016562">
    <property type="entry name" value="Proteasome_assmbl_chp_2_euk"/>
</dbReference>
<keyword evidence="5" id="KW-1185">Reference proteome</keyword>
<comment type="similarity">
    <text evidence="3">Belongs to the PSMG2 family.</text>
</comment>
<proteinExistence type="inferred from homology"/>
<gene>
    <name evidence="4" type="ORF">WJX73_005350</name>
</gene>
<reference evidence="4 5" key="1">
    <citation type="journal article" date="2024" name="Nat. Commun.">
        <title>Phylogenomics reveals the evolutionary origins of lichenization in chlorophyte algae.</title>
        <authorList>
            <person name="Puginier C."/>
            <person name="Libourel C."/>
            <person name="Otte J."/>
            <person name="Skaloud P."/>
            <person name="Haon M."/>
            <person name="Grisel S."/>
            <person name="Petersen M."/>
            <person name="Berrin J.G."/>
            <person name="Delaux P.M."/>
            <person name="Dal Grande F."/>
            <person name="Keller J."/>
        </authorList>
    </citation>
    <scope>NUCLEOTIDE SEQUENCE [LARGE SCALE GENOMIC DNA]</scope>
    <source>
        <strain evidence="4 5">SAG 2036</strain>
    </source>
</reference>
<dbReference type="EMBL" id="JALJOQ010000059">
    <property type="protein sequence ID" value="KAK9803470.1"/>
    <property type="molecule type" value="Genomic_DNA"/>
</dbReference>
<evidence type="ECO:0000256" key="3">
    <source>
        <dbReference type="ARBA" id="ARBA00025745"/>
    </source>
</evidence>